<gene>
    <name evidence="4" type="ORF">EYC80_004273</name>
</gene>
<dbReference type="PANTHER" id="PTHR43283:SF17">
    <property type="entry name" value="(LOVD), PUTATIVE (AFU_ORTHOLOGUE AFUA_5G00920)-RELATED"/>
    <property type="match status" value="1"/>
</dbReference>
<comment type="caution">
    <text evidence="4">The sequence shown here is derived from an EMBL/GenBank/DDBJ whole genome shotgun (WGS) entry which is preliminary data.</text>
</comment>
<evidence type="ECO:0000313" key="5">
    <source>
        <dbReference type="Proteomes" id="UP000326757"/>
    </source>
</evidence>
<comment type="similarity">
    <text evidence="1">Belongs to the class-A beta-lactamase family.</text>
</comment>
<sequence>MQSFENKIQSAILAGKIPGAVTVARHGSGSYSYSKAHGLHSLRLGASEPLETDGVFWIASCTKLLTAICALQCVERLQFTLDEDVARLLPELKDLEILQGFDPESGAPRLSKATGYITLRQLLTHTSGLAYDKFTPELMKWRVSRGETASLTAGTIEYRYKIPLMFEPGQGFIYSTGLDWAGKMIERANKMTLEQYMQRYIMAPLNLKDLTFHIEKSPSLLSRYVDMAAREGGETPFGTPMNPNGAVVYSEDKVWTQDQTDDCGGIGAYITIPSYQKIVHSITVSDGKLLSSKMNDELFKGQLSDTQLAIVHAALQIDDMRPIIATGLSKDIKLDHALGDREAGVSGVYGSQLVPTGDKQTSEVFAEFEKAVYAEVAKL</sequence>
<accession>A0A5N6KMV7</accession>
<dbReference type="PANTHER" id="PTHR43283">
    <property type="entry name" value="BETA-LACTAMASE-RELATED"/>
    <property type="match status" value="1"/>
</dbReference>
<dbReference type="Gene3D" id="3.40.710.10">
    <property type="entry name" value="DD-peptidase/beta-lactamase superfamily"/>
    <property type="match status" value="1"/>
</dbReference>
<dbReference type="SUPFAM" id="SSF56601">
    <property type="entry name" value="beta-lactamase/transpeptidase-like"/>
    <property type="match status" value="1"/>
</dbReference>
<organism evidence="4 5">
    <name type="scientific">Monilinia laxa</name>
    <name type="common">Brown rot fungus</name>
    <name type="synonym">Sclerotinia laxa</name>
    <dbReference type="NCBI Taxonomy" id="61186"/>
    <lineage>
        <taxon>Eukaryota</taxon>
        <taxon>Fungi</taxon>
        <taxon>Dikarya</taxon>
        <taxon>Ascomycota</taxon>
        <taxon>Pezizomycotina</taxon>
        <taxon>Leotiomycetes</taxon>
        <taxon>Helotiales</taxon>
        <taxon>Sclerotiniaceae</taxon>
        <taxon>Monilinia</taxon>
    </lineage>
</organism>
<evidence type="ECO:0000259" key="3">
    <source>
        <dbReference type="Pfam" id="PF00144"/>
    </source>
</evidence>
<proteinExistence type="inferred from homology"/>
<evidence type="ECO:0000256" key="2">
    <source>
        <dbReference type="ARBA" id="ARBA00022801"/>
    </source>
</evidence>
<dbReference type="GO" id="GO:0016787">
    <property type="term" value="F:hydrolase activity"/>
    <property type="evidence" value="ECO:0007669"/>
    <property type="project" value="UniProtKB-KW"/>
</dbReference>
<reference evidence="4 5" key="1">
    <citation type="submission" date="2019-06" db="EMBL/GenBank/DDBJ databases">
        <title>Genome Sequence of the Brown Rot Fungal Pathogen Monilinia laxa.</title>
        <authorList>
            <person name="De Miccolis Angelini R.M."/>
            <person name="Landi L."/>
            <person name="Abate D."/>
            <person name="Pollastro S."/>
            <person name="Romanazzi G."/>
            <person name="Faretra F."/>
        </authorList>
    </citation>
    <scope>NUCLEOTIDE SEQUENCE [LARGE SCALE GENOMIC DNA]</scope>
    <source>
        <strain evidence="4 5">Mlax316</strain>
    </source>
</reference>
<dbReference type="AlphaFoldDB" id="A0A5N6KMV7"/>
<dbReference type="Proteomes" id="UP000326757">
    <property type="component" value="Unassembled WGS sequence"/>
</dbReference>
<dbReference type="InterPro" id="IPR012338">
    <property type="entry name" value="Beta-lactam/transpept-like"/>
</dbReference>
<evidence type="ECO:0000256" key="1">
    <source>
        <dbReference type="ARBA" id="ARBA00009009"/>
    </source>
</evidence>
<keyword evidence="2" id="KW-0378">Hydrolase</keyword>
<dbReference type="EMBL" id="VIGI01000001">
    <property type="protein sequence ID" value="KAB8304957.1"/>
    <property type="molecule type" value="Genomic_DNA"/>
</dbReference>
<name>A0A5N6KMV7_MONLA</name>
<feature type="domain" description="Beta-lactamase-related" evidence="3">
    <location>
        <begin position="14"/>
        <end position="300"/>
    </location>
</feature>
<keyword evidence="5" id="KW-1185">Reference proteome</keyword>
<dbReference type="InterPro" id="IPR050789">
    <property type="entry name" value="Diverse_Enzym_Activities"/>
</dbReference>
<protein>
    <recommendedName>
        <fullName evidence="3">Beta-lactamase-related domain-containing protein</fullName>
    </recommendedName>
</protein>
<dbReference type="Pfam" id="PF00144">
    <property type="entry name" value="Beta-lactamase"/>
    <property type="match status" value="1"/>
</dbReference>
<evidence type="ECO:0000313" key="4">
    <source>
        <dbReference type="EMBL" id="KAB8304957.1"/>
    </source>
</evidence>
<dbReference type="OrthoDB" id="428260at2759"/>
<dbReference type="InterPro" id="IPR001466">
    <property type="entry name" value="Beta-lactam-related"/>
</dbReference>